<gene>
    <name evidence="1" type="ORF">AVEN_192375_1</name>
</gene>
<evidence type="ECO:0000313" key="1">
    <source>
        <dbReference type="EMBL" id="GBN28172.1"/>
    </source>
</evidence>
<proteinExistence type="predicted"/>
<protein>
    <submittedName>
        <fullName evidence="1">Uncharacterized protein</fullName>
    </submittedName>
</protein>
<dbReference type="PANTHER" id="PTHR46409">
    <property type="entry name" value="HTH PSQ-TYPE DOMAIN-CONTAINING PROTEIN"/>
    <property type="match status" value="1"/>
</dbReference>
<comment type="caution">
    <text evidence="1">The sequence shown here is derived from an EMBL/GenBank/DDBJ whole genome shotgun (WGS) entry which is preliminary data.</text>
</comment>
<keyword evidence="2" id="KW-1185">Reference proteome</keyword>
<name>A0A4Y2MNQ4_ARAVE</name>
<dbReference type="Proteomes" id="UP000499080">
    <property type="component" value="Unassembled WGS sequence"/>
</dbReference>
<dbReference type="OrthoDB" id="8023395at2759"/>
<dbReference type="EMBL" id="BGPR01205123">
    <property type="protein sequence ID" value="GBN28172.1"/>
    <property type="molecule type" value="Genomic_DNA"/>
</dbReference>
<evidence type="ECO:0000313" key="2">
    <source>
        <dbReference type="Proteomes" id="UP000499080"/>
    </source>
</evidence>
<sequence>MFHSQKKAIRLGILVRTCDRYAVADRPAAATASALLHDLSHCSPSLANINPGKLTHARWLATANRLLRFYISTREPSEKFKEIAGFIIKVYAHM</sequence>
<dbReference type="AlphaFoldDB" id="A0A4Y2MNQ4"/>
<reference evidence="1 2" key="1">
    <citation type="journal article" date="2019" name="Sci. Rep.">
        <title>Orb-weaving spider Araneus ventricosus genome elucidates the spidroin gene catalogue.</title>
        <authorList>
            <person name="Kono N."/>
            <person name="Nakamura H."/>
            <person name="Ohtoshi R."/>
            <person name="Moran D.A.P."/>
            <person name="Shinohara A."/>
            <person name="Yoshida Y."/>
            <person name="Fujiwara M."/>
            <person name="Mori M."/>
            <person name="Tomita M."/>
            <person name="Arakawa K."/>
        </authorList>
    </citation>
    <scope>NUCLEOTIDE SEQUENCE [LARGE SCALE GENOMIC DNA]</scope>
</reference>
<dbReference type="PANTHER" id="PTHR46409:SF1">
    <property type="entry name" value="HTH PSQ-TYPE DOMAIN-CONTAINING PROTEIN"/>
    <property type="match status" value="1"/>
</dbReference>
<accession>A0A4Y2MNQ4</accession>
<organism evidence="1 2">
    <name type="scientific">Araneus ventricosus</name>
    <name type="common">Orbweaver spider</name>
    <name type="synonym">Epeira ventricosa</name>
    <dbReference type="NCBI Taxonomy" id="182803"/>
    <lineage>
        <taxon>Eukaryota</taxon>
        <taxon>Metazoa</taxon>
        <taxon>Ecdysozoa</taxon>
        <taxon>Arthropoda</taxon>
        <taxon>Chelicerata</taxon>
        <taxon>Arachnida</taxon>
        <taxon>Araneae</taxon>
        <taxon>Araneomorphae</taxon>
        <taxon>Entelegynae</taxon>
        <taxon>Araneoidea</taxon>
        <taxon>Araneidae</taxon>
        <taxon>Araneus</taxon>
    </lineage>
</organism>